<dbReference type="AlphaFoldDB" id="A0A2N7W989"/>
<evidence type="ECO:0000313" key="4">
    <source>
        <dbReference type="Proteomes" id="UP000494205"/>
    </source>
</evidence>
<gene>
    <name evidence="2" type="ORF">C0Z16_27960</name>
    <name evidence="1" type="ORF">LMG27174_05767</name>
</gene>
<accession>A0A2N7W989</accession>
<dbReference type="RefSeq" id="WP_102635299.1">
    <property type="nucleotide sequence ID" value="NZ_CADIJZ010000027.1"/>
</dbReference>
<proteinExistence type="predicted"/>
<keyword evidence="3" id="KW-1185">Reference proteome</keyword>
<protein>
    <submittedName>
        <fullName evidence="1">Uncharacterized protein</fullName>
    </submittedName>
</protein>
<dbReference type="EMBL" id="PNXY01000026">
    <property type="protein sequence ID" value="PMS25973.1"/>
    <property type="molecule type" value="Genomic_DNA"/>
</dbReference>
<name>A0A2N7W989_9BURK</name>
<evidence type="ECO:0000313" key="1">
    <source>
        <dbReference type="EMBL" id="CAB3730667.1"/>
    </source>
</evidence>
<dbReference type="OrthoDB" id="9115234at2"/>
<dbReference type="EMBL" id="CADIJZ010000027">
    <property type="protein sequence ID" value="CAB3730667.1"/>
    <property type="molecule type" value="Genomic_DNA"/>
</dbReference>
<sequence>MKHEEIVALAFSIADESMVELIRAHAVSLEPNLFGLVDENCHEVAALDIADPAIQEAFEWLSLRGMAELATDERGEVIRLKLDAS</sequence>
<reference evidence="1 4" key="2">
    <citation type="submission" date="2020-04" db="EMBL/GenBank/DDBJ databases">
        <authorList>
            <person name="De Canck E."/>
        </authorList>
    </citation>
    <scope>NUCLEOTIDE SEQUENCE [LARGE SCALE GENOMIC DNA]</scope>
    <source>
        <strain evidence="1 4">LMG 27174</strain>
    </source>
</reference>
<dbReference type="Proteomes" id="UP000494205">
    <property type="component" value="Unassembled WGS sequence"/>
</dbReference>
<reference evidence="2 3" key="1">
    <citation type="submission" date="2018-01" db="EMBL/GenBank/DDBJ databases">
        <title>Whole genome analyses suggest that Burkholderia sensu lato contains two further novel genera in the rhizoxinica-symbiotica group Mycetohabitans gen. nov., and Trinickia gen. nov.: implications for the evolution of diazotrophy and nodulation in the Burkholderiaceae.</title>
        <authorList>
            <person name="Estrada-de los Santos P."/>
            <person name="Palmer M."/>
            <person name="Chavez-Ramirez B."/>
            <person name="Beukes C."/>
            <person name="Steenkamp E.T."/>
            <person name="Hirsch A.M."/>
            <person name="Manyaka P."/>
            <person name="Maluk M."/>
            <person name="Lafos M."/>
            <person name="Crook M."/>
            <person name="Gross E."/>
            <person name="Simon M.F."/>
            <person name="Bueno dos Reis Junior F."/>
            <person name="Poole P.S."/>
            <person name="Venter S.N."/>
            <person name="James E.K."/>
        </authorList>
    </citation>
    <scope>NUCLEOTIDE SEQUENCE [LARGE SCALE GENOMIC DNA]</scope>
    <source>
        <strain evidence="2 3">WSM 3937</strain>
    </source>
</reference>
<organism evidence="1 4">
    <name type="scientific">Paraburkholderia rhynchosiae</name>
    <dbReference type="NCBI Taxonomy" id="487049"/>
    <lineage>
        <taxon>Bacteria</taxon>
        <taxon>Pseudomonadati</taxon>
        <taxon>Pseudomonadota</taxon>
        <taxon>Betaproteobacteria</taxon>
        <taxon>Burkholderiales</taxon>
        <taxon>Burkholderiaceae</taxon>
        <taxon>Paraburkholderia</taxon>
    </lineage>
</organism>
<evidence type="ECO:0000313" key="2">
    <source>
        <dbReference type="EMBL" id="PMS25973.1"/>
    </source>
</evidence>
<evidence type="ECO:0000313" key="3">
    <source>
        <dbReference type="Proteomes" id="UP000235659"/>
    </source>
</evidence>
<dbReference type="Proteomes" id="UP000235659">
    <property type="component" value="Unassembled WGS sequence"/>
</dbReference>